<name>A0ABT6EWF8_9SYNE</name>
<dbReference type="InterPro" id="IPR021492">
    <property type="entry name" value="DUF3146"/>
</dbReference>
<protein>
    <submittedName>
        <fullName evidence="1">DUF3146 family protein</fullName>
    </submittedName>
</protein>
<evidence type="ECO:0000313" key="1">
    <source>
        <dbReference type="EMBL" id="MDG2990117.1"/>
    </source>
</evidence>
<dbReference type="Pfam" id="PF11344">
    <property type="entry name" value="DUF3146"/>
    <property type="match status" value="1"/>
</dbReference>
<comment type="caution">
    <text evidence="1">The sequence shown here is derived from an EMBL/GenBank/DDBJ whole genome shotgun (WGS) entry which is preliminary data.</text>
</comment>
<dbReference type="EMBL" id="JAKKUT010000002">
    <property type="protein sequence ID" value="MDG2990117.1"/>
    <property type="molecule type" value="Genomic_DNA"/>
</dbReference>
<proteinExistence type="predicted"/>
<evidence type="ECO:0000313" key="2">
    <source>
        <dbReference type="Proteomes" id="UP001154265"/>
    </source>
</evidence>
<dbReference type="Proteomes" id="UP001154265">
    <property type="component" value="Unassembled WGS sequence"/>
</dbReference>
<dbReference type="RefSeq" id="WP_277866035.1">
    <property type="nucleotide sequence ID" value="NZ_JAKKUT010000002.1"/>
</dbReference>
<gene>
    <name evidence="1" type="ORF">L3556_04085</name>
</gene>
<reference evidence="1" key="1">
    <citation type="journal article" date="2022" name="Genome Biol. Evol.">
        <title>A New Gene Family Diagnostic for Intracellular Biomineralization of Amorphous Ca Carbonates by Cyanobacteria.</title>
        <authorList>
            <person name="Benzerara K."/>
            <person name="Duprat E."/>
            <person name="Bitard-Feildel T."/>
            <person name="Caumes G."/>
            <person name="Cassier-Chauvat C."/>
            <person name="Chauvat F."/>
            <person name="Dezi M."/>
            <person name="Diop S.I."/>
            <person name="Gaschignard G."/>
            <person name="Gorgen S."/>
            <person name="Gugger M."/>
            <person name="Lopez-Garcia P."/>
            <person name="Millet M."/>
            <person name="Skouri-Panet F."/>
            <person name="Moreira D."/>
            <person name="Callebaut I."/>
        </authorList>
    </citation>
    <scope>NUCLEOTIDE SEQUENCE</scope>
    <source>
        <strain evidence="1">G9</strain>
    </source>
</reference>
<reference evidence="1" key="2">
    <citation type="submission" date="2022-01" db="EMBL/GenBank/DDBJ databases">
        <authorList>
            <person name="Zivanovic Y."/>
            <person name="Moreira D."/>
            <person name="Lopez-Garcia P."/>
        </authorList>
    </citation>
    <scope>NUCLEOTIDE SEQUENCE</scope>
    <source>
        <strain evidence="1">G9</strain>
    </source>
</reference>
<keyword evidence="2" id="KW-1185">Reference proteome</keyword>
<accession>A0ABT6EWF8</accession>
<organism evidence="1 2">
    <name type="scientific">Candidatus Synechococcus calcipolaris G9</name>
    <dbReference type="NCBI Taxonomy" id="1497997"/>
    <lineage>
        <taxon>Bacteria</taxon>
        <taxon>Bacillati</taxon>
        <taxon>Cyanobacteriota</taxon>
        <taxon>Cyanophyceae</taxon>
        <taxon>Synechococcales</taxon>
        <taxon>Synechococcaceae</taxon>
        <taxon>Synechococcus</taxon>
    </lineage>
</organism>
<sequence length="87" mass="10225">MSPKPLPQTIAHVRVIDSCWNQGQIRGEVIASDYTWEFKWRFQHKELIISPSLGRALIKEPLGRFLEQQDYQLEPGGDYFFTIRAKF</sequence>